<protein>
    <submittedName>
        <fullName evidence="2">Uncharacterized protein</fullName>
    </submittedName>
</protein>
<keyword evidence="3" id="KW-1185">Reference proteome</keyword>
<feature type="compositionally biased region" description="Pro residues" evidence="1">
    <location>
        <begin position="53"/>
        <end position="64"/>
    </location>
</feature>
<feature type="region of interest" description="Disordered" evidence="1">
    <location>
        <begin position="43"/>
        <end position="98"/>
    </location>
</feature>
<evidence type="ECO:0000313" key="2">
    <source>
        <dbReference type="EMBL" id="KAF2090881.1"/>
    </source>
</evidence>
<name>A0A9P4LXS4_9PEZI</name>
<comment type="caution">
    <text evidence="2">The sequence shown here is derived from an EMBL/GenBank/DDBJ whole genome shotgun (WGS) entry which is preliminary data.</text>
</comment>
<sequence>MVFPADSVLSSYYEERFSGLDQSEPWTPRSRWWTTFASKQIVPERQQLSRGDPPSPPPQPPPSPSRYCLECKIQNDKELSGTATSPQPNASYCHSRGPLDITDQVRQFTVAYGHQ</sequence>
<proteinExistence type="predicted"/>
<evidence type="ECO:0000313" key="3">
    <source>
        <dbReference type="Proteomes" id="UP000799776"/>
    </source>
</evidence>
<accession>A0A9P4LXS4</accession>
<reference evidence="2" key="1">
    <citation type="journal article" date="2020" name="Stud. Mycol.">
        <title>101 Dothideomycetes genomes: a test case for predicting lifestyles and emergence of pathogens.</title>
        <authorList>
            <person name="Haridas S."/>
            <person name="Albert R."/>
            <person name="Binder M."/>
            <person name="Bloem J."/>
            <person name="Labutti K."/>
            <person name="Salamov A."/>
            <person name="Andreopoulos B."/>
            <person name="Baker S."/>
            <person name="Barry K."/>
            <person name="Bills G."/>
            <person name="Bluhm B."/>
            <person name="Cannon C."/>
            <person name="Castanera R."/>
            <person name="Culley D."/>
            <person name="Daum C."/>
            <person name="Ezra D."/>
            <person name="Gonzalez J."/>
            <person name="Henrissat B."/>
            <person name="Kuo A."/>
            <person name="Liang C."/>
            <person name="Lipzen A."/>
            <person name="Lutzoni F."/>
            <person name="Magnuson J."/>
            <person name="Mondo S."/>
            <person name="Nolan M."/>
            <person name="Ohm R."/>
            <person name="Pangilinan J."/>
            <person name="Park H.-J."/>
            <person name="Ramirez L."/>
            <person name="Alfaro M."/>
            <person name="Sun H."/>
            <person name="Tritt A."/>
            <person name="Yoshinaga Y."/>
            <person name="Zwiers L.-H."/>
            <person name="Turgeon B."/>
            <person name="Goodwin S."/>
            <person name="Spatafora J."/>
            <person name="Crous P."/>
            <person name="Grigoriev I."/>
        </authorList>
    </citation>
    <scope>NUCLEOTIDE SEQUENCE</scope>
    <source>
        <strain evidence="2">CBS 121410</strain>
    </source>
</reference>
<gene>
    <name evidence="2" type="ORF">K490DRAFT_62212</name>
</gene>
<organism evidence="2 3">
    <name type="scientific">Saccharata proteae CBS 121410</name>
    <dbReference type="NCBI Taxonomy" id="1314787"/>
    <lineage>
        <taxon>Eukaryota</taxon>
        <taxon>Fungi</taxon>
        <taxon>Dikarya</taxon>
        <taxon>Ascomycota</taxon>
        <taxon>Pezizomycotina</taxon>
        <taxon>Dothideomycetes</taxon>
        <taxon>Dothideomycetes incertae sedis</taxon>
        <taxon>Botryosphaeriales</taxon>
        <taxon>Saccharataceae</taxon>
        <taxon>Saccharata</taxon>
    </lineage>
</organism>
<feature type="compositionally biased region" description="Polar residues" evidence="1">
    <location>
        <begin position="81"/>
        <end position="92"/>
    </location>
</feature>
<evidence type="ECO:0000256" key="1">
    <source>
        <dbReference type="SAM" id="MobiDB-lite"/>
    </source>
</evidence>
<dbReference type="EMBL" id="ML978712">
    <property type="protein sequence ID" value="KAF2090881.1"/>
    <property type="molecule type" value="Genomic_DNA"/>
</dbReference>
<dbReference type="Proteomes" id="UP000799776">
    <property type="component" value="Unassembled WGS sequence"/>
</dbReference>
<dbReference type="AlphaFoldDB" id="A0A9P4LXS4"/>